<accession>A0A8J6NUN6</accession>
<dbReference type="AlphaFoldDB" id="A0A8J6NUN6"/>
<name>A0A8J6NUN6_9BACT</name>
<reference evidence="1 2" key="1">
    <citation type="submission" date="2020-08" db="EMBL/GenBank/DDBJ databases">
        <title>Bridging the membrane lipid divide: bacteria of the FCB group superphylum have the potential to synthesize archaeal ether lipids.</title>
        <authorList>
            <person name="Villanueva L."/>
            <person name="Von Meijenfeldt F.A.B."/>
            <person name="Westbye A.B."/>
            <person name="Yadav S."/>
            <person name="Hopmans E.C."/>
            <person name="Dutilh B.E."/>
            <person name="Sinninghe Damste J.S."/>
        </authorList>
    </citation>
    <scope>NUCLEOTIDE SEQUENCE [LARGE SCALE GENOMIC DNA]</scope>
    <source>
        <strain evidence="1">NIOZ-UU17</strain>
    </source>
</reference>
<dbReference type="EMBL" id="JACNIG010000317">
    <property type="protein sequence ID" value="MBC8433664.1"/>
    <property type="molecule type" value="Genomic_DNA"/>
</dbReference>
<organism evidence="1 2">
    <name type="scientific">Candidatus Desulfatibia vada</name>
    <dbReference type="NCBI Taxonomy" id="2841696"/>
    <lineage>
        <taxon>Bacteria</taxon>
        <taxon>Pseudomonadati</taxon>
        <taxon>Thermodesulfobacteriota</taxon>
        <taxon>Desulfobacteria</taxon>
        <taxon>Desulfobacterales</taxon>
        <taxon>Desulfobacterales incertae sedis</taxon>
        <taxon>Candidatus Desulfatibia</taxon>
    </lineage>
</organism>
<evidence type="ECO:0000313" key="2">
    <source>
        <dbReference type="Proteomes" id="UP000605201"/>
    </source>
</evidence>
<evidence type="ECO:0000313" key="1">
    <source>
        <dbReference type="EMBL" id="MBC8433664.1"/>
    </source>
</evidence>
<comment type="caution">
    <text evidence="1">The sequence shown here is derived from an EMBL/GenBank/DDBJ whole genome shotgun (WGS) entry which is preliminary data.</text>
</comment>
<protein>
    <submittedName>
        <fullName evidence="1">Uncharacterized protein</fullName>
    </submittedName>
</protein>
<sequence>MPPIIRLRKGVLLWMVNRHAPRKDAKANMIAEKAQEMGFLYHFLLKMIGVFCVNEDKRNKIELRFYASEAN</sequence>
<gene>
    <name evidence="1" type="ORF">H8D96_17280</name>
</gene>
<dbReference type="Proteomes" id="UP000605201">
    <property type="component" value="Unassembled WGS sequence"/>
</dbReference>
<proteinExistence type="predicted"/>